<dbReference type="Pfam" id="PF18920">
    <property type="entry name" value="DUF5671"/>
    <property type="match status" value="1"/>
</dbReference>
<gene>
    <name evidence="3" type="ORF">A2Y83_01600</name>
</gene>
<keyword evidence="1" id="KW-0472">Membrane</keyword>
<feature type="transmembrane region" description="Helical" evidence="1">
    <location>
        <begin position="58"/>
        <end position="76"/>
    </location>
</feature>
<name>A0A1F5S5J2_9BACT</name>
<comment type="caution">
    <text evidence="3">The sequence shown here is derived from an EMBL/GenBank/DDBJ whole genome shotgun (WGS) entry which is preliminary data.</text>
</comment>
<accession>A0A1F5S5J2</accession>
<dbReference type="InterPro" id="IPR043728">
    <property type="entry name" value="DUF5671"/>
</dbReference>
<sequence>MENTENNQSPKFAFFYMLSLVALAFMAVSTGMVIFQIINKRIIDVLAAYGTCYSSDALKFAISAIIISAPIYYALAWQINKNLFSGDLKGESEIRKWLTYLIIFISSIVALGYFVAIIYNFLDGELTVKFALKAIAALAIAGTIFSFYLYEIRRDVVAGAKDRVLRIYFFATLAAIIIILISGFIFVESPNQTRLKKLDQETLEDFNSIKYAIENFYQTSKRLPEDFNALIKADLIKADNIKNRAAKNNFEYYILGDNKYKICADFQTSNKATAEDCYDSWL</sequence>
<dbReference type="Proteomes" id="UP000178323">
    <property type="component" value="Unassembled WGS sequence"/>
</dbReference>
<feature type="transmembrane region" description="Helical" evidence="1">
    <location>
        <begin position="12"/>
        <end position="38"/>
    </location>
</feature>
<feature type="domain" description="DUF5671" evidence="2">
    <location>
        <begin position="13"/>
        <end position="145"/>
    </location>
</feature>
<dbReference type="AlphaFoldDB" id="A0A1F5S5J2"/>
<proteinExistence type="predicted"/>
<dbReference type="EMBL" id="MFFS01000045">
    <property type="protein sequence ID" value="OGF21978.1"/>
    <property type="molecule type" value="Genomic_DNA"/>
</dbReference>
<protein>
    <recommendedName>
        <fullName evidence="2">DUF5671 domain-containing protein</fullName>
    </recommendedName>
</protein>
<keyword evidence="1" id="KW-0812">Transmembrane</keyword>
<feature type="transmembrane region" description="Helical" evidence="1">
    <location>
        <begin position="134"/>
        <end position="152"/>
    </location>
</feature>
<organism evidence="3 4">
    <name type="scientific">Candidatus Falkowbacteria bacterium RBG_13_39_14</name>
    <dbReference type="NCBI Taxonomy" id="1797985"/>
    <lineage>
        <taxon>Bacteria</taxon>
        <taxon>Candidatus Falkowiibacteriota</taxon>
    </lineage>
</organism>
<evidence type="ECO:0000313" key="4">
    <source>
        <dbReference type="Proteomes" id="UP000178323"/>
    </source>
</evidence>
<evidence type="ECO:0000313" key="3">
    <source>
        <dbReference type="EMBL" id="OGF21978.1"/>
    </source>
</evidence>
<keyword evidence="1" id="KW-1133">Transmembrane helix</keyword>
<feature type="non-terminal residue" evidence="3">
    <location>
        <position position="282"/>
    </location>
</feature>
<dbReference type="STRING" id="1797985.A2Y83_01600"/>
<feature type="transmembrane region" description="Helical" evidence="1">
    <location>
        <begin position="97"/>
        <end position="122"/>
    </location>
</feature>
<reference evidence="3 4" key="1">
    <citation type="journal article" date="2016" name="Nat. Commun.">
        <title>Thousands of microbial genomes shed light on interconnected biogeochemical processes in an aquifer system.</title>
        <authorList>
            <person name="Anantharaman K."/>
            <person name="Brown C.T."/>
            <person name="Hug L.A."/>
            <person name="Sharon I."/>
            <person name="Castelle C.J."/>
            <person name="Probst A.J."/>
            <person name="Thomas B.C."/>
            <person name="Singh A."/>
            <person name="Wilkins M.J."/>
            <person name="Karaoz U."/>
            <person name="Brodie E.L."/>
            <person name="Williams K.H."/>
            <person name="Hubbard S.S."/>
            <person name="Banfield J.F."/>
        </authorList>
    </citation>
    <scope>NUCLEOTIDE SEQUENCE [LARGE SCALE GENOMIC DNA]</scope>
</reference>
<evidence type="ECO:0000259" key="2">
    <source>
        <dbReference type="Pfam" id="PF18920"/>
    </source>
</evidence>
<feature type="transmembrane region" description="Helical" evidence="1">
    <location>
        <begin position="164"/>
        <end position="187"/>
    </location>
</feature>
<evidence type="ECO:0000256" key="1">
    <source>
        <dbReference type="SAM" id="Phobius"/>
    </source>
</evidence>